<evidence type="ECO:0000256" key="4">
    <source>
        <dbReference type="ARBA" id="ARBA00022989"/>
    </source>
</evidence>
<feature type="transmembrane region" description="Helical" evidence="6">
    <location>
        <begin position="112"/>
        <end position="131"/>
    </location>
</feature>
<name>A0A418VLH2_RHOPL</name>
<feature type="transmembrane region" description="Helical" evidence="6">
    <location>
        <begin position="218"/>
        <end position="240"/>
    </location>
</feature>
<dbReference type="Pfam" id="PF09678">
    <property type="entry name" value="Caa3_CtaG"/>
    <property type="match status" value="1"/>
</dbReference>
<evidence type="ECO:0000256" key="1">
    <source>
        <dbReference type="ARBA" id="ARBA00004651"/>
    </source>
</evidence>
<organism evidence="7 8">
    <name type="scientific">Rhodopseudomonas palustris</name>
    <dbReference type="NCBI Taxonomy" id="1076"/>
    <lineage>
        <taxon>Bacteria</taxon>
        <taxon>Pseudomonadati</taxon>
        <taxon>Pseudomonadota</taxon>
        <taxon>Alphaproteobacteria</taxon>
        <taxon>Hyphomicrobiales</taxon>
        <taxon>Nitrobacteraceae</taxon>
        <taxon>Rhodopseudomonas</taxon>
    </lineage>
</organism>
<sequence length="253" mass="26733">MIAPYCGAAPLPAEWLSRWNLDPVLIVALACGAALHLGLLIRERADDRNARLALAGSAWTLIALLLVSPLCALTSALFSARVAHHVVLIAAVAPLLVLSLPQRFARLRLPGVAGSGAFVLHMVLLWLWHAPAPYAAALADTRMFWMMELSLLGSALLLWLAVLAPAARLGSAMALLLGSVVQMGLLGAVITFARTPLYEVHLGATAPWGLSALQDQQLAGLVMWVPAAIPYLIAALMLLVGRFGAGLADEPAR</sequence>
<evidence type="ECO:0000256" key="5">
    <source>
        <dbReference type="ARBA" id="ARBA00023136"/>
    </source>
</evidence>
<keyword evidence="5 6" id="KW-0472">Membrane</keyword>
<feature type="transmembrane region" description="Helical" evidence="6">
    <location>
        <begin position="24"/>
        <end position="41"/>
    </location>
</feature>
<evidence type="ECO:0000256" key="6">
    <source>
        <dbReference type="SAM" id="Phobius"/>
    </source>
</evidence>
<comment type="subcellular location">
    <subcellularLocation>
        <location evidence="1">Cell membrane</location>
        <topology evidence="1">Multi-pass membrane protein</topology>
    </subcellularLocation>
</comment>
<feature type="transmembrane region" description="Helical" evidence="6">
    <location>
        <begin position="53"/>
        <end position="76"/>
    </location>
</feature>
<gene>
    <name evidence="7" type="ORF">D4Q52_04080</name>
</gene>
<keyword evidence="3 6" id="KW-0812">Transmembrane</keyword>
<dbReference type="AlphaFoldDB" id="A0A418VLH2"/>
<feature type="transmembrane region" description="Helical" evidence="6">
    <location>
        <begin position="143"/>
        <end position="162"/>
    </location>
</feature>
<dbReference type="Proteomes" id="UP000285523">
    <property type="component" value="Unassembled WGS sequence"/>
</dbReference>
<evidence type="ECO:0000256" key="3">
    <source>
        <dbReference type="ARBA" id="ARBA00022692"/>
    </source>
</evidence>
<proteinExistence type="predicted"/>
<dbReference type="OrthoDB" id="259025at2"/>
<reference evidence="7 8" key="1">
    <citation type="submission" date="2018-09" db="EMBL/GenBank/DDBJ databases">
        <title>Draft genome sequence of Rhodopseudomonas palustris 2.1.18.</title>
        <authorList>
            <person name="Robertson S.L."/>
            <person name="Meyer T.E."/>
            <person name="Kyndt J.A."/>
        </authorList>
    </citation>
    <scope>NUCLEOTIDE SEQUENCE [LARGE SCALE GENOMIC DNA]</scope>
    <source>
        <strain evidence="7 8">2.1.18</strain>
    </source>
</reference>
<dbReference type="EMBL" id="QYYD01000003">
    <property type="protein sequence ID" value="RJF77016.1"/>
    <property type="molecule type" value="Genomic_DNA"/>
</dbReference>
<accession>A0A418VLH2</accession>
<evidence type="ECO:0000256" key="2">
    <source>
        <dbReference type="ARBA" id="ARBA00022475"/>
    </source>
</evidence>
<dbReference type="GO" id="GO:0005886">
    <property type="term" value="C:plasma membrane"/>
    <property type="evidence" value="ECO:0007669"/>
    <property type="project" value="UniProtKB-SubCell"/>
</dbReference>
<comment type="caution">
    <text evidence="7">The sequence shown here is derived from an EMBL/GenBank/DDBJ whole genome shotgun (WGS) entry which is preliminary data.</text>
</comment>
<feature type="transmembrane region" description="Helical" evidence="6">
    <location>
        <begin position="82"/>
        <end position="100"/>
    </location>
</feature>
<dbReference type="InterPro" id="IPR019108">
    <property type="entry name" value="Caa3_assmbl_CtaG-rel"/>
</dbReference>
<keyword evidence="4 6" id="KW-1133">Transmembrane helix</keyword>
<dbReference type="RefSeq" id="WP_119855269.1">
    <property type="nucleotide sequence ID" value="NZ_QYYD01000003.1"/>
</dbReference>
<feature type="transmembrane region" description="Helical" evidence="6">
    <location>
        <begin position="174"/>
        <end position="193"/>
    </location>
</feature>
<evidence type="ECO:0000313" key="7">
    <source>
        <dbReference type="EMBL" id="RJF77016.1"/>
    </source>
</evidence>
<keyword evidence="2" id="KW-1003">Cell membrane</keyword>
<evidence type="ECO:0000313" key="8">
    <source>
        <dbReference type="Proteomes" id="UP000285523"/>
    </source>
</evidence>
<protein>
    <submittedName>
        <fullName evidence="7">Cytochrome c oxidase assembly protein</fullName>
    </submittedName>
</protein>